<dbReference type="Proteomes" id="UP000636891">
    <property type="component" value="Unassembled WGS sequence"/>
</dbReference>
<dbReference type="RefSeq" id="WP_055202033.1">
    <property type="nucleotide sequence ID" value="NZ_JACOOK010000001.1"/>
</dbReference>
<dbReference type="InterPro" id="IPR003695">
    <property type="entry name" value="Ppx_GppA_N"/>
</dbReference>
<dbReference type="EMBL" id="JACOOK010000001">
    <property type="protein sequence ID" value="MBC5615937.1"/>
    <property type="molecule type" value="Genomic_DNA"/>
</dbReference>
<evidence type="ECO:0000313" key="2">
    <source>
        <dbReference type="EMBL" id="MBC5615937.1"/>
    </source>
</evidence>
<feature type="domain" description="Ppx/GppA phosphatase N-terminal" evidence="1">
    <location>
        <begin position="40"/>
        <end position="287"/>
    </location>
</feature>
<evidence type="ECO:0000259" key="1">
    <source>
        <dbReference type="Pfam" id="PF02541"/>
    </source>
</evidence>
<dbReference type="CDD" id="cd24006">
    <property type="entry name" value="ASKHA_NBD_PPX_GppA"/>
    <property type="match status" value="1"/>
</dbReference>
<evidence type="ECO:0000313" key="3">
    <source>
        <dbReference type="Proteomes" id="UP000636891"/>
    </source>
</evidence>
<keyword evidence="3" id="KW-1185">Reference proteome</keyword>
<organism evidence="2 3">
    <name type="scientific">Alistipes hominis</name>
    <dbReference type="NCBI Taxonomy" id="2763015"/>
    <lineage>
        <taxon>Bacteria</taxon>
        <taxon>Pseudomonadati</taxon>
        <taxon>Bacteroidota</taxon>
        <taxon>Bacteroidia</taxon>
        <taxon>Bacteroidales</taxon>
        <taxon>Rikenellaceae</taxon>
        <taxon>Alistipes</taxon>
    </lineage>
</organism>
<dbReference type="Gene3D" id="3.30.420.150">
    <property type="entry name" value="Exopolyphosphatase. Domain 2"/>
    <property type="match status" value="1"/>
</dbReference>
<reference evidence="2 3" key="1">
    <citation type="submission" date="2020-08" db="EMBL/GenBank/DDBJ databases">
        <title>Genome public.</title>
        <authorList>
            <person name="Liu C."/>
            <person name="Sun Q."/>
        </authorList>
    </citation>
    <scope>NUCLEOTIDE SEQUENCE [LARGE SCALE GENOMIC DNA]</scope>
    <source>
        <strain evidence="2 3">New-7</strain>
    </source>
</reference>
<protein>
    <submittedName>
        <fullName evidence="2">Ppx/GppA family phosphatase</fullName>
    </submittedName>
</protein>
<sequence length="301" mass="33015">MQNKKLNFAAIDIGSNAVRLLIKSVNDGDSPDKMTKTVLLRVPLRLGEEVFGTGSISGEKEKQLLRTVKAFRLLMKVYDVTAYRACATSAMRDASNGIQIARKVHNKTGIRLEIINGLEEARMVYDSHIADLLGREGHYIYVDVGGGSTEVSVISNGKLIGSNSYNIGTVRSLGGMVKLADIESLNRDLAVLAADYPDLKIIGTGGNINKLYRLKGNKNDNRLDVADLKAIYDELKALTVEERISAFRLNPDRADVIIPAAEIFLNIAERVHADSICVPTIGITDGIAHALYIRYLNDRED</sequence>
<accession>A0ABR7CJW4</accession>
<gene>
    <name evidence="2" type="ORF">H8S08_02745</name>
</gene>
<dbReference type="InterPro" id="IPR050273">
    <property type="entry name" value="GppA/Ppx_hydrolase"/>
</dbReference>
<dbReference type="PANTHER" id="PTHR30005:SF0">
    <property type="entry name" value="RETROGRADE REGULATION PROTEIN 2"/>
    <property type="match status" value="1"/>
</dbReference>
<name>A0ABR7CJW4_9BACT</name>
<dbReference type="Pfam" id="PF02541">
    <property type="entry name" value="Ppx-GppA"/>
    <property type="match status" value="1"/>
</dbReference>
<dbReference type="SUPFAM" id="SSF53067">
    <property type="entry name" value="Actin-like ATPase domain"/>
    <property type="match status" value="2"/>
</dbReference>
<comment type="caution">
    <text evidence="2">The sequence shown here is derived from an EMBL/GenBank/DDBJ whole genome shotgun (WGS) entry which is preliminary data.</text>
</comment>
<proteinExistence type="predicted"/>
<dbReference type="PANTHER" id="PTHR30005">
    <property type="entry name" value="EXOPOLYPHOSPHATASE"/>
    <property type="match status" value="1"/>
</dbReference>
<dbReference type="Gene3D" id="3.30.420.40">
    <property type="match status" value="1"/>
</dbReference>
<dbReference type="InterPro" id="IPR043129">
    <property type="entry name" value="ATPase_NBD"/>
</dbReference>